<dbReference type="Gene3D" id="3.40.630.30">
    <property type="match status" value="1"/>
</dbReference>
<sequence length="191" mass="21775">MIAIRSKPQALAQTPGPCPIIETNRLVLRPHRMSDADAIASSLNDWQVVRMLARVPLPYSRDDAFDWLNTIRSGTLPDWCLAITEGDGVHIGCVSLEIRHGHWHLGYWLNRFYWGHGLMTEAVSAVIERFLRRMPQTDIHSGAFADNQASLRIQEKLGFRIQRCSDIYSLSRSAMVPHLETRLSAENFQRP</sequence>
<feature type="domain" description="N-acetyltransferase" evidence="1">
    <location>
        <begin position="26"/>
        <end position="186"/>
    </location>
</feature>
<protein>
    <submittedName>
        <fullName evidence="2">GNAT family N-acetyltransferase</fullName>
    </submittedName>
</protein>
<dbReference type="InterPro" id="IPR016181">
    <property type="entry name" value="Acyl_CoA_acyltransferase"/>
</dbReference>
<dbReference type="PANTHER" id="PTHR43328">
    <property type="entry name" value="ACETYLTRANSFERASE-RELATED"/>
    <property type="match status" value="1"/>
</dbReference>
<dbReference type="PROSITE" id="PS51186">
    <property type="entry name" value="GNAT"/>
    <property type="match status" value="1"/>
</dbReference>
<organism evidence="2 3">
    <name type="scientific">Rhizobium oryzicola</name>
    <dbReference type="NCBI Taxonomy" id="1232668"/>
    <lineage>
        <taxon>Bacteria</taxon>
        <taxon>Pseudomonadati</taxon>
        <taxon>Pseudomonadota</taxon>
        <taxon>Alphaproteobacteria</taxon>
        <taxon>Hyphomicrobiales</taxon>
        <taxon>Rhizobiaceae</taxon>
        <taxon>Rhizobium/Agrobacterium group</taxon>
        <taxon>Rhizobium</taxon>
    </lineage>
</organism>
<reference evidence="2" key="1">
    <citation type="journal article" date="2015" name="Int. J. Syst. Evol. Microbiol.">
        <title>Rhizobium oryzicola sp. nov., potential plant-growth-promoting endophytic bacteria isolated from rice roots.</title>
        <authorList>
            <person name="Zhang X.X."/>
            <person name="Gao J.S."/>
            <person name="Cao Y.H."/>
            <person name="Sheirdil R.A."/>
            <person name="Wang X.C."/>
            <person name="Zhang L."/>
        </authorList>
    </citation>
    <scope>NUCLEOTIDE SEQUENCE</scope>
    <source>
        <strain evidence="2">05753</strain>
    </source>
</reference>
<dbReference type="EMBL" id="JAUKWQ010000010">
    <property type="protein sequence ID" value="MDO1584755.1"/>
    <property type="molecule type" value="Genomic_DNA"/>
</dbReference>
<dbReference type="RefSeq" id="WP_302079016.1">
    <property type="nucleotide sequence ID" value="NZ_JAUKWQ010000010.1"/>
</dbReference>
<keyword evidence="3" id="KW-1185">Reference proteome</keyword>
<evidence type="ECO:0000313" key="3">
    <source>
        <dbReference type="Proteomes" id="UP001169006"/>
    </source>
</evidence>
<evidence type="ECO:0000313" key="2">
    <source>
        <dbReference type="EMBL" id="MDO1584755.1"/>
    </source>
</evidence>
<dbReference type="Proteomes" id="UP001169006">
    <property type="component" value="Unassembled WGS sequence"/>
</dbReference>
<gene>
    <name evidence="2" type="ORF">Q2T52_21935</name>
</gene>
<dbReference type="SUPFAM" id="SSF55729">
    <property type="entry name" value="Acyl-CoA N-acyltransferases (Nat)"/>
    <property type="match status" value="1"/>
</dbReference>
<accession>A0ABT8T2G8</accession>
<proteinExistence type="predicted"/>
<name>A0ABT8T2G8_9HYPH</name>
<evidence type="ECO:0000259" key="1">
    <source>
        <dbReference type="PROSITE" id="PS51186"/>
    </source>
</evidence>
<dbReference type="Pfam" id="PF13302">
    <property type="entry name" value="Acetyltransf_3"/>
    <property type="match status" value="1"/>
</dbReference>
<comment type="caution">
    <text evidence="2">The sequence shown here is derived from an EMBL/GenBank/DDBJ whole genome shotgun (WGS) entry which is preliminary data.</text>
</comment>
<dbReference type="InterPro" id="IPR000182">
    <property type="entry name" value="GNAT_dom"/>
</dbReference>
<dbReference type="PANTHER" id="PTHR43328:SF1">
    <property type="entry name" value="N-ACETYLTRANSFERASE DOMAIN-CONTAINING PROTEIN"/>
    <property type="match status" value="1"/>
</dbReference>
<reference evidence="2" key="2">
    <citation type="submission" date="2023-07" db="EMBL/GenBank/DDBJ databases">
        <authorList>
            <person name="Sun H."/>
        </authorList>
    </citation>
    <scope>NUCLEOTIDE SEQUENCE</scope>
    <source>
        <strain evidence="2">05753</strain>
    </source>
</reference>